<reference evidence="8 9" key="1">
    <citation type="journal article" date="2015" name="Sci. Rep.">
        <title>Genome of the facultative scuticociliatosis pathogen Pseudocohnilembus persalinus provides insight into its virulence through horizontal gene transfer.</title>
        <authorList>
            <person name="Xiong J."/>
            <person name="Wang G."/>
            <person name="Cheng J."/>
            <person name="Tian M."/>
            <person name="Pan X."/>
            <person name="Warren A."/>
            <person name="Jiang C."/>
            <person name="Yuan D."/>
            <person name="Miao W."/>
        </authorList>
    </citation>
    <scope>NUCLEOTIDE SEQUENCE [LARGE SCALE GENOMIC DNA]</scope>
    <source>
        <strain evidence="8">36N120E</strain>
    </source>
</reference>
<feature type="compositionally biased region" description="Basic and acidic residues" evidence="7">
    <location>
        <begin position="599"/>
        <end position="610"/>
    </location>
</feature>
<protein>
    <recommendedName>
        <fullName evidence="4">Tubulin--tyrosine ligase-like protein 5</fullName>
    </recommendedName>
</protein>
<keyword evidence="9" id="KW-1185">Reference proteome</keyword>
<dbReference type="PROSITE" id="PS51221">
    <property type="entry name" value="TTL"/>
    <property type="match status" value="1"/>
</dbReference>
<dbReference type="GO" id="GO:0070740">
    <property type="term" value="F:tubulin-glutamic acid ligase activity"/>
    <property type="evidence" value="ECO:0007669"/>
    <property type="project" value="TreeGrafter"/>
</dbReference>
<dbReference type="OMA" id="RAFEMNG"/>
<keyword evidence="1" id="KW-0436">Ligase</keyword>
<accession>A0A0V0QKI5</accession>
<evidence type="ECO:0000256" key="4">
    <source>
        <dbReference type="ARBA" id="ARBA00041448"/>
    </source>
</evidence>
<feature type="coiled-coil region" evidence="6">
    <location>
        <begin position="338"/>
        <end position="372"/>
    </location>
</feature>
<sequence length="1147" mass="134877">MLAKNQTSNLLVQNSQNFLNQNDNQNYKQAQNQPQTPTILNQFSKNQNLQEQNKTSQNHRNTLLQKYANQNPNQNQNNNQEKFNQIKVDFQANINSNNITYLKNQKDISNSQQSQQYQFQQKHNFQDNINKLKNVKKINYEQKYSIINMEHNLNQQYNNQNNGNINKNKFNNSNTQNNKNLQPNQKYNHFQQNNHSNYIQNLKNQRLKQNASPDLQSQIGISNMLQTQQQFEFESKDIINQQNKLVKNPSSRGNHIERIVKKDKQLTFTKNNSNSNQWVYPNNISYAQQQPNFIGSIRSISHFSDSPEKQISQKQSKTYNNNFISFEQIMGNESFKFNSDQKTQRNHIQNQIQNQNQQLNQIKNQNQNSSINTIYNNKIKNQQAQFQNLFNYNVQFDDSTKESPIKLRNTGQQNQLIKQKYTNNYEDRQQNSKSDFFILNESKSQIPKIKLQSDSIQKHSNTSPKKKPRQYNHKSLITPSYKNNKFMDHNQRIQLIDKNKKIIAQCTNNLYIDPLQTKKDEKLAKKIKNLKNKQKLTSTNQSNFDTQSQKDNYSLSQIKTTLTQSKAFKSKEKTSPQKLKQVKTEQKLKGQEEEEEIDEKQFFDGYEGPKSDASPDSDWDQSDAQSLDQSLDSTTGSSNNEQYTKQSNNNIQILNSIYEGRPGTVFIQYPPQCGLKRDEQRNKKITQFEEKAFNLKYKQIALYKPYNCVKRAFEMNGFQETDGGDFNVCWGFTQKSIKSFCKYQKVNHFPGCWNLGRKDLLWRNLVKYKRKEPNEYNFIPNTFILSSAGDWDRFQTLKEMGGKKDLWIMKPANQACGRGIKLISRKTVVKKKKDYIIQEYLTNPHLINGYKYDLRLYVLVSSYDPLRIYLFPQGLARFATEKFNLNHKDITKRYIHLTNYSVNKCSQKYVKNQNQEQEDFGSKWSLQALIQKYKEMGINTDALFGRIKDLLIKTIIAAEPHMLDLTTKSQEHRNNCFELYGFDVIIDNNLKPWILEVNVSPSLSSSSPLDKKIKHCLLADTLNLIGIIPYDKKRVSDDKKKKSQGESLDVLKKKDIQSKNTKELDDLNINNCLQKLNGQDYNILFEVEEEFYRKGQFERIFPIKNKTNKYFQFFQYQRYSNILVDKWLSMPKNILEFLLPKISNLSV</sequence>
<dbReference type="GO" id="GO:0000226">
    <property type="term" value="P:microtubule cytoskeleton organization"/>
    <property type="evidence" value="ECO:0007669"/>
    <property type="project" value="TreeGrafter"/>
</dbReference>
<dbReference type="GO" id="GO:0005524">
    <property type="term" value="F:ATP binding"/>
    <property type="evidence" value="ECO:0007669"/>
    <property type="project" value="UniProtKB-KW"/>
</dbReference>
<dbReference type="Proteomes" id="UP000054937">
    <property type="component" value="Unassembled WGS sequence"/>
</dbReference>
<dbReference type="GO" id="GO:0015631">
    <property type="term" value="F:tubulin binding"/>
    <property type="evidence" value="ECO:0007669"/>
    <property type="project" value="TreeGrafter"/>
</dbReference>
<evidence type="ECO:0000256" key="1">
    <source>
        <dbReference type="ARBA" id="ARBA00022598"/>
    </source>
</evidence>
<evidence type="ECO:0000313" key="8">
    <source>
        <dbReference type="EMBL" id="KRX02787.1"/>
    </source>
</evidence>
<dbReference type="PANTHER" id="PTHR12241">
    <property type="entry name" value="TUBULIN POLYGLUTAMYLASE"/>
    <property type="match status" value="1"/>
</dbReference>
<feature type="compositionally biased region" description="Polar residues" evidence="7">
    <location>
        <begin position="634"/>
        <end position="645"/>
    </location>
</feature>
<feature type="compositionally biased region" description="Polar residues" evidence="7">
    <location>
        <begin position="473"/>
        <end position="482"/>
    </location>
</feature>
<feature type="region of interest" description="Disordered" evidence="7">
    <location>
        <begin position="159"/>
        <end position="183"/>
    </location>
</feature>
<dbReference type="InParanoid" id="A0A0V0QKI5"/>
<dbReference type="AlphaFoldDB" id="A0A0V0QKI5"/>
<dbReference type="GO" id="GO:0036064">
    <property type="term" value="C:ciliary basal body"/>
    <property type="evidence" value="ECO:0007669"/>
    <property type="project" value="TreeGrafter"/>
</dbReference>
<dbReference type="SUPFAM" id="SSF56059">
    <property type="entry name" value="Glutathione synthetase ATP-binding domain-like"/>
    <property type="match status" value="1"/>
</dbReference>
<feature type="region of interest" description="Disordered" evidence="7">
    <location>
        <begin position="448"/>
        <end position="482"/>
    </location>
</feature>
<proteinExistence type="predicted"/>
<comment type="caution">
    <text evidence="8">The sequence shown here is derived from an EMBL/GenBank/DDBJ whole genome shotgun (WGS) entry which is preliminary data.</text>
</comment>
<dbReference type="EMBL" id="LDAU01000152">
    <property type="protein sequence ID" value="KRX02787.1"/>
    <property type="molecule type" value="Genomic_DNA"/>
</dbReference>
<dbReference type="OrthoDB" id="443277at2759"/>
<evidence type="ECO:0000256" key="5">
    <source>
        <dbReference type="ARBA" id="ARBA00049274"/>
    </source>
</evidence>
<comment type="catalytic activity">
    <reaction evidence="5">
        <text>L-glutamyl-[protein] + L-glutamate + ATP = gamma-L-glutamyl-L-glutamyl-[protein] + ADP + phosphate + H(+)</text>
        <dbReference type="Rhea" id="RHEA:60144"/>
        <dbReference type="Rhea" id="RHEA-COMP:10208"/>
        <dbReference type="Rhea" id="RHEA-COMP:15517"/>
        <dbReference type="ChEBI" id="CHEBI:15378"/>
        <dbReference type="ChEBI" id="CHEBI:29973"/>
        <dbReference type="ChEBI" id="CHEBI:29985"/>
        <dbReference type="ChEBI" id="CHEBI:30616"/>
        <dbReference type="ChEBI" id="CHEBI:43474"/>
        <dbReference type="ChEBI" id="CHEBI:143622"/>
        <dbReference type="ChEBI" id="CHEBI:456216"/>
    </reaction>
    <physiologicalReaction direction="left-to-right" evidence="5">
        <dbReference type="Rhea" id="RHEA:60145"/>
    </physiologicalReaction>
</comment>
<evidence type="ECO:0000256" key="6">
    <source>
        <dbReference type="SAM" id="Coils"/>
    </source>
</evidence>
<dbReference type="Gene3D" id="3.30.470.20">
    <property type="entry name" value="ATP-grasp fold, B domain"/>
    <property type="match status" value="1"/>
</dbReference>
<keyword evidence="2" id="KW-0547">Nucleotide-binding</keyword>
<evidence type="ECO:0000256" key="2">
    <source>
        <dbReference type="ARBA" id="ARBA00022741"/>
    </source>
</evidence>
<gene>
    <name evidence="8" type="ORF">PPERSA_02277</name>
</gene>
<name>A0A0V0QKI5_PSEPJ</name>
<keyword evidence="6" id="KW-0175">Coiled coil</keyword>
<feature type="region of interest" description="Disordered" evidence="7">
    <location>
        <begin position="567"/>
        <end position="646"/>
    </location>
</feature>
<feature type="compositionally biased region" description="Polar residues" evidence="7">
    <location>
        <begin position="452"/>
        <end position="463"/>
    </location>
</feature>
<evidence type="ECO:0000256" key="3">
    <source>
        <dbReference type="ARBA" id="ARBA00022840"/>
    </source>
</evidence>
<dbReference type="Pfam" id="PF03133">
    <property type="entry name" value="TTL"/>
    <property type="match status" value="1"/>
</dbReference>
<dbReference type="PANTHER" id="PTHR12241:SF145">
    <property type="entry name" value="TUBULIN POLYGLUTAMYLASE TTLL5"/>
    <property type="match status" value="1"/>
</dbReference>
<feature type="compositionally biased region" description="Basic and acidic residues" evidence="7">
    <location>
        <begin position="582"/>
        <end position="591"/>
    </location>
</feature>
<feature type="compositionally biased region" description="Low complexity" evidence="7">
    <location>
        <begin position="622"/>
        <end position="633"/>
    </location>
</feature>
<organism evidence="8 9">
    <name type="scientific">Pseudocohnilembus persalinus</name>
    <name type="common">Ciliate</name>
    <dbReference type="NCBI Taxonomy" id="266149"/>
    <lineage>
        <taxon>Eukaryota</taxon>
        <taxon>Sar</taxon>
        <taxon>Alveolata</taxon>
        <taxon>Ciliophora</taxon>
        <taxon>Intramacronucleata</taxon>
        <taxon>Oligohymenophorea</taxon>
        <taxon>Scuticociliatia</taxon>
        <taxon>Philasterida</taxon>
        <taxon>Pseudocohnilembidae</taxon>
        <taxon>Pseudocohnilembus</taxon>
    </lineage>
</organism>
<evidence type="ECO:0000256" key="7">
    <source>
        <dbReference type="SAM" id="MobiDB-lite"/>
    </source>
</evidence>
<keyword evidence="3" id="KW-0067">ATP-binding</keyword>
<evidence type="ECO:0000313" key="9">
    <source>
        <dbReference type="Proteomes" id="UP000054937"/>
    </source>
</evidence>
<dbReference type="InterPro" id="IPR004344">
    <property type="entry name" value="TTL/TTLL_fam"/>
</dbReference>